<name>A0A160TG89_9ZZZZ</name>
<organism evidence="2">
    <name type="scientific">hydrothermal vent metagenome</name>
    <dbReference type="NCBI Taxonomy" id="652676"/>
    <lineage>
        <taxon>unclassified sequences</taxon>
        <taxon>metagenomes</taxon>
        <taxon>ecological metagenomes</taxon>
    </lineage>
</organism>
<dbReference type="Gene3D" id="3.90.1200.10">
    <property type="match status" value="1"/>
</dbReference>
<keyword evidence="2" id="KW-0418">Kinase</keyword>
<reference evidence="2" key="1">
    <citation type="submission" date="2015-10" db="EMBL/GenBank/DDBJ databases">
        <authorList>
            <person name="Gilbert D.G."/>
        </authorList>
    </citation>
    <scope>NUCLEOTIDE SEQUENCE</scope>
</reference>
<evidence type="ECO:0000313" key="2">
    <source>
        <dbReference type="EMBL" id="CUS42334.1"/>
    </source>
</evidence>
<sequence length="285" mass="32703">MIRNTGDEALQTILNDWQDWAFCRYQPSLAQVAPIIGGLTNHCYRLRLAEGDYVLRIEGKNSRALDIDREQEYCIHKLVAAAGLTPPVVFRSNPESTNYWLRPYVEGTPLNEADLKPAMVVRLAQYLKRLHQLPVDSHLKTLDITAKAIRYWQIINTSNHELLTLKSKLQKALAGMPSEELCLIHMDPTKPNWIHTPDDKLVLLDWEYACLGHPLWDLATLLQDAHLSTDEENALIADSPFSQAEWSFAKRQITYLTVLWYRAQDLSSDADLTHQLHELDLHKDT</sequence>
<dbReference type="SUPFAM" id="SSF56112">
    <property type="entry name" value="Protein kinase-like (PK-like)"/>
    <property type="match status" value="1"/>
</dbReference>
<keyword evidence="2" id="KW-0808">Transferase</keyword>
<dbReference type="InterPro" id="IPR011009">
    <property type="entry name" value="Kinase-like_dom_sf"/>
</dbReference>
<feature type="domain" description="Aminoglycoside phosphotransferase" evidence="1">
    <location>
        <begin position="32"/>
        <end position="233"/>
    </location>
</feature>
<evidence type="ECO:0000259" key="1">
    <source>
        <dbReference type="Pfam" id="PF01636"/>
    </source>
</evidence>
<protein>
    <submittedName>
        <fullName evidence="2">Choline kinase, PnuC-associated, THI-regulated</fullName>
    </submittedName>
</protein>
<proteinExistence type="predicted"/>
<dbReference type="AlphaFoldDB" id="A0A160TG89"/>
<dbReference type="PANTHER" id="PTHR40086">
    <property type="entry name" value="PHOSPHOTRANSFERASE YTMP-RELATED"/>
    <property type="match status" value="1"/>
</dbReference>
<dbReference type="Gene3D" id="3.30.200.20">
    <property type="entry name" value="Phosphorylase Kinase, domain 1"/>
    <property type="match status" value="1"/>
</dbReference>
<dbReference type="CDD" id="cd05151">
    <property type="entry name" value="ChoK-like"/>
    <property type="match status" value="1"/>
</dbReference>
<dbReference type="InterPro" id="IPR052077">
    <property type="entry name" value="CcrZ_PhaseVar_Mediator"/>
</dbReference>
<dbReference type="Pfam" id="PF01636">
    <property type="entry name" value="APH"/>
    <property type="match status" value="1"/>
</dbReference>
<dbReference type="EMBL" id="CZQC01000065">
    <property type="protein sequence ID" value="CUS42334.1"/>
    <property type="molecule type" value="Genomic_DNA"/>
</dbReference>
<dbReference type="GO" id="GO:0016301">
    <property type="term" value="F:kinase activity"/>
    <property type="evidence" value="ECO:0007669"/>
    <property type="project" value="UniProtKB-KW"/>
</dbReference>
<dbReference type="PANTHER" id="PTHR40086:SF1">
    <property type="entry name" value="CELL CYCLE REGULATOR CCRZ"/>
    <property type="match status" value="1"/>
</dbReference>
<gene>
    <name evidence="2" type="ORF">MGWOODY_Tha2458</name>
</gene>
<accession>A0A160TG89</accession>
<dbReference type="InterPro" id="IPR002575">
    <property type="entry name" value="Aminoglycoside_PTrfase"/>
</dbReference>